<dbReference type="AlphaFoldDB" id="A0A1M8A3Y0"/>
<feature type="transmembrane region" description="Helical" evidence="1">
    <location>
        <begin position="14"/>
        <end position="34"/>
    </location>
</feature>
<sequence length="227" mass="25750">MPPNIPSKYTQRQVWLPIVLASSACVAAVAFYRWSTKKSGPDEKPKTARKRTAVLNPSLSLSLPADPTWTSKPVPMEFMDLVKSVRSEYDLHVLVNAPNGQSLALPCDKVLVYSNAQGRAMTQRALKCQLHVELIFVDKQDWIAWDPKDELTAYMDRLNQLAMVVGKMLVVLMPADPAPNAIALRDLERSWEKHALSHHPQTYWLDLRQPSWPGLQDVLRQERLGWS</sequence>
<keyword evidence="1" id="KW-1133">Transmembrane helix</keyword>
<dbReference type="Proteomes" id="UP000186303">
    <property type="component" value="Chromosome 2"/>
</dbReference>
<dbReference type="VEuPathDB" id="FungiDB:MSYG_1511"/>
<dbReference type="OrthoDB" id="3338228at2759"/>
<gene>
    <name evidence="2" type="ORF">MSYG_1511</name>
</gene>
<proteinExistence type="predicted"/>
<keyword evidence="1" id="KW-0812">Transmembrane</keyword>
<reference evidence="3" key="1">
    <citation type="journal article" date="2017" name="Nucleic Acids Res.">
        <title>Proteogenomics produces comprehensive and highly accurate protein-coding gene annotation in a complete genome assembly of Malassezia sympodialis.</title>
        <authorList>
            <person name="Zhu Y."/>
            <person name="Engstroem P.G."/>
            <person name="Tellgren-Roth C."/>
            <person name="Baudo C.D."/>
            <person name="Kennell J.C."/>
            <person name="Sun S."/>
            <person name="Billmyre R.B."/>
            <person name="Schroeder M.S."/>
            <person name="Andersson A."/>
            <person name="Holm T."/>
            <person name="Sigurgeirsson B."/>
            <person name="Wu G."/>
            <person name="Sankaranarayanan S.R."/>
            <person name="Siddharthan R."/>
            <person name="Sanyal K."/>
            <person name="Lundeberg J."/>
            <person name="Nystedt B."/>
            <person name="Boekhout T."/>
            <person name="Dawson T.L. Jr."/>
            <person name="Heitman J."/>
            <person name="Scheynius A."/>
            <person name="Lehtioe J."/>
        </authorList>
    </citation>
    <scope>NUCLEOTIDE SEQUENCE [LARGE SCALE GENOMIC DNA]</scope>
    <source>
        <strain evidence="3">ATCC 42132</strain>
    </source>
</reference>
<dbReference type="EMBL" id="LT671822">
    <property type="protein sequence ID" value="SHO77170.1"/>
    <property type="molecule type" value="Genomic_DNA"/>
</dbReference>
<keyword evidence="1" id="KW-0472">Membrane</keyword>
<evidence type="ECO:0000256" key="1">
    <source>
        <dbReference type="SAM" id="Phobius"/>
    </source>
</evidence>
<evidence type="ECO:0000313" key="3">
    <source>
        <dbReference type="Proteomes" id="UP000186303"/>
    </source>
</evidence>
<name>A0A1M8A3Y0_MALS4</name>
<keyword evidence="3" id="KW-1185">Reference proteome</keyword>
<evidence type="ECO:0000313" key="2">
    <source>
        <dbReference type="EMBL" id="SHO77170.1"/>
    </source>
</evidence>
<accession>A0A1M8A3Y0</accession>
<organism evidence="2 3">
    <name type="scientific">Malassezia sympodialis (strain ATCC 42132)</name>
    <name type="common">Atopic eczema-associated yeast</name>
    <dbReference type="NCBI Taxonomy" id="1230383"/>
    <lineage>
        <taxon>Eukaryota</taxon>
        <taxon>Fungi</taxon>
        <taxon>Dikarya</taxon>
        <taxon>Basidiomycota</taxon>
        <taxon>Ustilaginomycotina</taxon>
        <taxon>Malasseziomycetes</taxon>
        <taxon>Malasseziales</taxon>
        <taxon>Malasseziaceae</taxon>
        <taxon>Malassezia</taxon>
    </lineage>
</organism>
<protein>
    <submittedName>
        <fullName evidence="2">Uncharacterized protein</fullName>
    </submittedName>
</protein>